<dbReference type="GO" id="GO:0044547">
    <property type="term" value="F:DNA topoisomerase binding"/>
    <property type="evidence" value="ECO:0007669"/>
    <property type="project" value="TreeGrafter"/>
</dbReference>
<organism evidence="3 4">
    <name type="scientific">Habropoda laboriosa</name>
    <dbReference type="NCBI Taxonomy" id="597456"/>
    <lineage>
        <taxon>Eukaryota</taxon>
        <taxon>Metazoa</taxon>
        <taxon>Ecdysozoa</taxon>
        <taxon>Arthropoda</taxon>
        <taxon>Hexapoda</taxon>
        <taxon>Insecta</taxon>
        <taxon>Pterygota</taxon>
        <taxon>Neoptera</taxon>
        <taxon>Endopterygota</taxon>
        <taxon>Hymenoptera</taxon>
        <taxon>Apocrita</taxon>
        <taxon>Aculeata</taxon>
        <taxon>Apoidea</taxon>
        <taxon>Anthophila</taxon>
        <taxon>Apidae</taxon>
        <taxon>Habropoda</taxon>
    </lineage>
</organism>
<reference evidence="4" key="1">
    <citation type="submission" date="2015-07" db="EMBL/GenBank/DDBJ databases">
        <title>The genome of Habropoda laboriosa.</title>
        <authorList>
            <person name="Pan H."/>
            <person name="Kapheim K."/>
        </authorList>
    </citation>
    <scope>NUCLEOTIDE SEQUENCE [LARGE SCALE GENOMIC DNA]</scope>
</reference>
<dbReference type="InterPro" id="IPR001845">
    <property type="entry name" value="HTH_ArsR_DNA-bd_dom"/>
</dbReference>
<dbReference type="InterPro" id="IPR001888">
    <property type="entry name" value="Transposase_1"/>
</dbReference>
<dbReference type="STRING" id="597456.A0A0L7QJL5"/>
<dbReference type="Pfam" id="PF17906">
    <property type="entry name" value="HTH_48"/>
    <property type="match status" value="1"/>
</dbReference>
<dbReference type="Gene3D" id="1.10.10.1450">
    <property type="match status" value="1"/>
</dbReference>
<keyword evidence="4" id="KW-1185">Reference proteome</keyword>
<dbReference type="Pfam" id="PF01022">
    <property type="entry name" value="HTH_5"/>
    <property type="match status" value="1"/>
</dbReference>
<dbReference type="GO" id="GO:0000793">
    <property type="term" value="C:condensed chromosome"/>
    <property type="evidence" value="ECO:0007669"/>
    <property type="project" value="TreeGrafter"/>
</dbReference>
<dbReference type="AlphaFoldDB" id="A0A0L7QJL5"/>
<feature type="domain" description="Mos1 transposase HTH" evidence="2">
    <location>
        <begin position="2"/>
        <end position="37"/>
    </location>
</feature>
<protein>
    <submittedName>
        <fullName evidence="3">Histone-lysine N-methyltransferase SETMAR</fullName>
    </submittedName>
</protein>
<dbReference type="GO" id="GO:0000729">
    <property type="term" value="P:DNA double-strand break processing"/>
    <property type="evidence" value="ECO:0007669"/>
    <property type="project" value="TreeGrafter"/>
</dbReference>
<evidence type="ECO:0000259" key="2">
    <source>
        <dbReference type="Pfam" id="PF17906"/>
    </source>
</evidence>
<keyword evidence="3" id="KW-0808">Transferase</keyword>
<gene>
    <name evidence="3" type="ORF">WH47_10341</name>
</gene>
<evidence type="ECO:0000313" key="4">
    <source>
        <dbReference type="Proteomes" id="UP000053825"/>
    </source>
</evidence>
<dbReference type="GO" id="GO:0046975">
    <property type="term" value="F:histone H3K36 methyltransferase activity"/>
    <property type="evidence" value="ECO:0007669"/>
    <property type="project" value="TreeGrafter"/>
</dbReference>
<evidence type="ECO:0000313" key="3">
    <source>
        <dbReference type="EMBL" id="KOC58741.1"/>
    </source>
</evidence>
<dbReference type="GO" id="GO:0006303">
    <property type="term" value="P:double-strand break repair via nonhomologous end joining"/>
    <property type="evidence" value="ECO:0007669"/>
    <property type="project" value="TreeGrafter"/>
</dbReference>
<dbReference type="GO" id="GO:0035861">
    <property type="term" value="C:site of double-strand break"/>
    <property type="evidence" value="ECO:0007669"/>
    <property type="project" value="TreeGrafter"/>
</dbReference>
<dbReference type="InterPro" id="IPR041426">
    <property type="entry name" value="Mos1_HTH"/>
</dbReference>
<dbReference type="InterPro" id="IPR036388">
    <property type="entry name" value="WH-like_DNA-bd_sf"/>
</dbReference>
<dbReference type="Pfam" id="PF01359">
    <property type="entry name" value="Transposase_1"/>
    <property type="match status" value="1"/>
</dbReference>
<dbReference type="Gene3D" id="3.30.420.10">
    <property type="entry name" value="Ribonuclease H-like superfamily/Ribonuclease H"/>
    <property type="match status" value="1"/>
</dbReference>
<dbReference type="GO" id="GO:0044774">
    <property type="term" value="P:mitotic DNA integrity checkpoint signaling"/>
    <property type="evidence" value="ECO:0007669"/>
    <property type="project" value="TreeGrafter"/>
</dbReference>
<dbReference type="GO" id="GO:0015074">
    <property type="term" value="P:DNA integration"/>
    <property type="evidence" value="ECO:0007669"/>
    <property type="project" value="TreeGrafter"/>
</dbReference>
<evidence type="ECO:0000259" key="1">
    <source>
        <dbReference type="Pfam" id="PF01022"/>
    </source>
</evidence>
<dbReference type="Gene3D" id="1.10.10.10">
    <property type="entry name" value="Winged helix-like DNA-binding domain superfamily/Winged helix DNA-binding domain"/>
    <property type="match status" value="1"/>
</dbReference>
<dbReference type="Proteomes" id="UP000053825">
    <property type="component" value="Unassembled WGS sequence"/>
</dbReference>
<dbReference type="GO" id="GO:0003697">
    <property type="term" value="F:single-stranded DNA binding"/>
    <property type="evidence" value="ECO:0007669"/>
    <property type="project" value="TreeGrafter"/>
</dbReference>
<dbReference type="PANTHER" id="PTHR46060">
    <property type="entry name" value="MARINER MOS1 TRANSPOSASE-LIKE PROTEIN"/>
    <property type="match status" value="1"/>
</dbReference>
<sequence length="324" mass="37668">IGHNAAAATRNINSAFGEDTVNKRTVQRWFKKFRSGDESLEDENGRGRPSLVDNDQLKALVETDPRTTVRQLAQELGVSHPTVIDHLRQLGKSKKLDKWVPHELSVDQKNRRFEACSAFLLRNKNDPFLHRLVTCDEKWIMYDNRRRSAQWLDHDEKPKHFPKPKQHQRKVMVTVWWSAVGIIHYNFLNPGETIIAEKYCREIDNMHEKLEQLNPALINRKGPILLHDNARPHVAQLTLQKLNELGYETLPHPAYSPDLSPTDYHFFKHLDHYLQGKIFTNQAAAENAFKEFINSRTTEFYATGINKLTVCWQKCVNCNGSYFD</sequence>
<feature type="non-terminal residue" evidence="3">
    <location>
        <position position="1"/>
    </location>
</feature>
<dbReference type="InterPro" id="IPR036397">
    <property type="entry name" value="RNaseH_sf"/>
</dbReference>
<dbReference type="InterPro" id="IPR052709">
    <property type="entry name" value="Transposase-MT_Hybrid"/>
</dbReference>
<dbReference type="OrthoDB" id="10032414at2759"/>
<proteinExistence type="predicted"/>
<comment type="caution">
    <text evidence="3">The sequence shown here is derived from an EMBL/GenBank/DDBJ whole genome shotgun (WGS) entry which is preliminary data.</text>
</comment>
<dbReference type="GO" id="GO:0003690">
    <property type="term" value="F:double-stranded DNA binding"/>
    <property type="evidence" value="ECO:0007669"/>
    <property type="project" value="TreeGrafter"/>
</dbReference>
<feature type="domain" description="HTH arsR-type" evidence="1">
    <location>
        <begin position="58"/>
        <end position="92"/>
    </location>
</feature>
<dbReference type="EMBL" id="LHQN01029097">
    <property type="protein sequence ID" value="KOC58741.1"/>
    <property type="molecule type" value="Genomic_DNA"/>
</dbReference>
<dbReference type="PANTHER" id="PTHR46060:SF2">
    <property type="entry name" value="HISTONE-LYSINE N-METHYLTRANSFERASE SETMAR"/>
    <property type="match status" value="1"/>
</dbReference>
<accession>A0A0L7QJL5</accession>
<dbReference type="GO" id="GO:0005634">
    <property type="term" value="C:nucleus"/>
    <property type="evidence" value="ECO:0007669"/>
    <property type="project" value="TreeGrafter"/>
</dbReference>
<name>A0A0L7QJL5_9HYME</name>
<dbReference type="GO" id="GO:0032259">
    <property type="term" value="P:methylation"/>
    <property type="evidence" value="ECO:0007669"/>
    <property type="project" value="UniProtKB-KW"/>
</dbReference>
<dbReference type="GO" id="GO:0000014">
    <property type="term" value="F:single-stranded DNA endodeoxyribonuclease activity"/>
    <property type="evidence" value="ECO:0007669"/>
    <property type="project" value="TreeGrafter"/>
</dbReference>
<dbReference type="GO" id="GO:0042800">
    <property type="term" value="F:histone H3K4 methyltransferase activity"/>
    <property type="evidence" value="ECO:0007669"/>
    <property type="project" value="TreeGrafter"/>
</dbReference>
<dbReference type="GO" id="GO:0031297">
    <property type="term" value="P:replication fork processing"/>
    <property type="evidence" value="ECO:0007669"/>
    <property type="project" value="TreeGrafter"/>
</dbReference>
<keyword evidence="3" id="KW-0489">Methyltransferase</keyword>